<reference evidence="2" key="2">
    <citation type="submission" date="2018-03" db="EMBL/GenBank/DDBJ databases">
        <title>The Triticum urartu genome reveals the dynamic nature of wheat genome evolution.</title>
        <authorList>
            <person name="Ling H."/>
            <person name="Ma B."/>
            <person name="Shi X."/>
            <person name="Liu H."/>
            <person name="Dong L."/>
            <person name="Sun H."/>
            <person name="Cao Y."/>
            <person name="Gao Q."/>
            <person name="Zheng S."/>
            <person name="Li Y."/>
            <person name="Yu Y."/>
            <person name="Du H."/>
            <person name="Qi M."/>
            <person name="Li Y."/>
            <person name="Yu H."/>
            <person name="Cui Y."/>
            <person name="Wang N."/>
            <person name="Chen C."/>
            <person name="Wu H."/>
            <person name="Zhao Y."/>
            <person name="Zhang J."/>
            <person name="Li Y."/>
            <person name="Zhou W."/>
            <person name="Zhang B."/>
            <person name="Hu W."/>
            <person name="Eijk M."/>
            <person name="Tang J."/>
            <person name="Witsenboer H."/>
            <person name="Zhao S."/>
            <person name="Li Z."/>
            <person name="Zhang A."/>
            <person name="Wang D."/>
            <person name="Liang C."/>
        </authorList>
    </citation>
    <scope>NUCLEOTIDE SEQUENCE [LARGE SCALE GENOMIC DNA]</scope>
    <source>
        <strain evidence="2">cv. G1812</strain>
    </source>
</reference>
<dbReference type="Proteomes" id="UP000015106">
    <property type="component" value="Chromosome 5"/>
</dbReference>
<dbReference type="Gramene" id="TuG1812G0500002351.01.T01">
    <property type="protein sequence ID" value="TuG1812G0500002351.01.T01"/>
    <property type="gene ID" value="TuG1812G0500002351.01"/>
</dbReference>
<feature type="region of interest" description="Disordered" evidence="1">
    <location>
        <begin position="66"/>
        <end position="97"/>
    </location>
</feature>
<evidence type="ECO:0000313" key="3">
    <source>
        <dbReference type="Proteomes" id="UP000015106"/>
    </source>
</evidence>
<protein>
    <submittedName>
        <fullName evidence="2">Uncharacterized protein</fullName>
    </submittedName>
</protein>
<evidence type="ECO:0000313" key="2">
    <source>
        <dbReference type="EnsemblPlants" id="TuG1812G0500002351.01.T01"/>
    </source>
</evidence>
<proteinExistence type="predicted"/>
<dbReference type="EnsemblPlants" id="TuG1812G0500002351.01.T01">
    <property type="protein sequence ID" value="TuG1812G0500002351.01.T01"/>
    <property type="gene ID" value="TuG1812G0500002351.01"/>
</dbReference>
<feature type="region of interest" description="Disordered" evidence="1">
    <location>
        <begin position="1"/>
        <end position="38"/>
    </location>
</feature>
<organism evidence="2 3">
    <name type="scientific">Triticum urartu</name>
    <name type="common">Red wild einkorn</name>
    <name type="synonym">Crithodium urartu</name>
    <dbReference type="NCBI Taxonomy" id="4572"/>
    <lineage>
        <taxon>Eukaryota</taxon>
        <taxon>Viridiplantae</taxon>
        <taxon>Streptophyta</taxon>
        <taxon>Embryophyta</taxon>
        <taxon>Tracheophyta</taxon>
        <taxon>Spermatophyta</taxon>
        <taxon>Magnoliopsida</taxon>
        <taxon>Liliopsida</taxon>
        <taxon>Poales</taxon>
        <taxon>Poaceae</taxon>
        <taxon>BOP clade</taxon>
        <taxon>Pooideae</taxon>
        <taxon>Triticodae</taxon>
        <taxon>Triticeae</taxon>
        <taxon>Triticinae</taxon>
        <taxon>Triticum</taxon>
    </lineage>
</organism>
<accession>A0A8R7QEE0</accession>
<evidence type="ECO:0000256" key="1">
    <source>
        <dbReference type="SAM" id="MobiDB-lite"/>
    </source>
</evidence>
<sequence length="163" mass="17271">PSPPGSLPTHIPRPISPNRLTPLRSPRTEKSPPRLALTPIYHDESPFSAAAHGLFPSFPRASPCSHGWGQCGRRPGETIGSHTGPKGEVAAPVSSQPSCTSTMVKARLASTHGDDVADPQDQMQGTECILQELNLFLCTKLPAGSPTLHFAKDVTCSAATLFQ</sequence>
<name>A0A8R7QEE0_TRIUA</name>
<keyword evidence="3" id="KW-1185">Reference proteome</keyword>
<dbReference type="AlphaFoldDB" id="A0A8R7QEE0"/>
<reference evidence="2" key="3">
    <citation type="submission" date="2022-06" db="UniProtKB">
        <authorList>
            <consortium name="EnsemblPlants"/>
        </authorList>
    </citation>
    <scope>IDENTIFICATION</scope>
</reference>
<reference evidence="3" key="1">
    <citation type="journal article" date="2013" name="Nature">
        <title>Draft genome of the wheat A-genome progenitor Triticum urartu.</title>
        <authorList>
            <person name="Ling H.Q."/>
            <person name="Zhao S."/>
            <person name="Liu D."/>
            <person name="Wang J."/>
            <person name="Sun H."/>
            <person name="Zhang C."/>
            <person name="Fan H."/>
            <person name="Li D."/>
            <person name="Dong L."/>
            <person name="Tao Y."/>
            <person name="Gao C."/>
            <person name="Wu H."/>
            <person name="Li Y."/>
            <person name="Cui Y."/>
            <person name="Guo X."/>
            <person name="Zheng S."/>
            <person name="Wang B."/>
            <person name="Yu K."/>
            <person name="Liang Q."/>
            <person name="Yang W."/>
            <person name="Lou X."/>
            <person name="Chen J."/>
            <person name="Feng M."/>
            <person name="Jian J."/>
            <person name="Zhang X."/>
            <person name="Luo G."/>
            <person name="Jiang Y."/>
            <person name="Liu J."/>
            <person name="Wang Z."/>
            <person name="Sha Y."/>
            <person name="Zhang B."/>
            <person name="Wu H."/>
            <person name="Tang D."/>
            <person name="Shen Q."/>
            <person name="Xue P."/>
            <person name="Zou S."/>
            <person name="Wang X."/>
            <person name="Liu X."/>
            <person name="Wang F."/>
            <person name="Yang Y."/>
            <person name="An X."/>
            <person name="Dong Z."/>
            <person name="Zhang K."/>
            <person name="Zhang X."/>
            <person name="Luo M.C."/>
            <person name="Dvorak J."/>
            <person name="Tong Y."/>
            <person name="Wang J."/>
            <person name="Yang H."/>
            <person name="Li Z."/>
            <person name="Wang D."/>
            <person name="Zhang A."/>
            <person name="Wang J."/>
        </authorList>
    </citation>
    <scope>NUCLEOTIDE SEQUENCE</scope>
    <source>
        <strain evidence="3">cv. G1812</strain>
    </source>
</reference>